<evidence type="ECO:0000313" key="4">
    <source>
        <dbReference type="Proteomes" id="UP000199569"/>
    </source>
</evidence>
<organism evidence="3 4">
    <name type="scientific">Microvirga guangxiensis</name>
    <dbReference type="NCBI Taxonomy" id="549386"/>
    <lineage>
        <taxon>Bacteria</taxon>
        <taxon>Pseudomonadati</taxon>
        <taxon>Pseudomonadota</taxon>
        <taxon>Alphaproteobacteria</taxon>
        <taxon>Hyphomicrobiales</taxon>
        <taxon>Methylobacteriaceae</taxon>
        <taxon>Microvirga</taxon>
    </lineage>
</organism>
<proteinExistence type="predicted"/>
<dbReference type="InterPro" id="IPR026289">
    <property type="entry name" value="SBP_TakP-like"/>
</dbReference>
<dbReference type="AlphaFoldDB" id="A0A1G5EYN9"/>
<dbReference type="GO" id="GO:0046872">
    <property type="term" value="F:metal ion binding"/>
    <property type="evidence" value="ECO:0007669"/>
    <property type="project" value="UniProtKB-KW"/>
</dbReference>
<keyword evidence="4" id="KW-1185">Reference proteome</keyword>
<dbReference type="Gene3D" id="3.40.190.10">
    <property type="entry name" value="Periplasmic binding protein-like II"/>
    <property type="match status" value="1"/>
</dbReference>
<dbReference type="Pfam" id="PF03480">
    <property type="entry name" value="DctP"/>
    <property type="match status" value="1"/>
</dbReference>
<keyword evidence="1" id="KW-0732">Signal</keyword>
<protein>
    <submittedName>
        <fullName evidence="3">TRAP-type mannitol/chloroaromatic compound transport system, substrate-binding protein</fullName>
    </submittedName>
</protein>
<feature type="binding site" evidence="2">
    <location>
        <position position="221"/>
    </location>
    <ligand>
        <name>Na(+)</name>
        <dbReference type="ChEBI" id="CHEBI:29101"/>
    </ligand>
</feature>
<gene>
    <name evidence="3" type="ORF">SAMN02927923_01151</name>
</gene>
<dbReference type="GO" id="GO:0055085">
    <property type="term" value="P:transmembrane transport"/>
    <property type="evidence" value="ECO:0007669"/>
    <property type="project" value="InterPro"/>
</dbReference>
<feature type="binding site" evidence="2">
    <location>
        <position position="220"/>
    </location>
    <ligand>
        <name>substrate</name>
    </ligand>
</feature>
<dbReference type="STRING" id="549386.SAMN02927923_01151"/>
<evidence type="ECO:0000256" key="1">
    <source>
        <dbReference type="ARBA" id="ARBA00022729"/>
    </source>
</evidence>
<dbReference type="PIRSF" id="PIRSF039026">
    <property type="entry name" value="SiaP"/>
    <property type="match status" value="1"/>
</dbReference>
<sequence>MGPCITSMLFGPKLSRRAALGIGAAALATPAVVHAKNLRWRMVTSWPKGRTGPGISAQRIVDRINAMSGGRLQIDLFAAGEIVPPFAVLDAISNGTVEMGHTASLYWQGRMPSAGFFTSVPFGLGPIEHQAWIELRDGQTLWDELYRPHGVRAFLAGNTGPSMGGWFRHKLNGVEDLKGMRLRVQGLGAEIYAKLGAVPMTVSAGDLLPALEKGTIDAAEFLAPATDLETGLPKYASFYYAPGFNKPNGASELLISLAAWETLSTDLRNIVMEACRAEHTLGLADAYQTNAAALTEILGRYPVSLQAFPRSVLDMAQSASTELLSEIASTSSLANRIVESYRKAQDDMRGWSALAADMARASIRTSSAAR</sequence>
<evidence type="ECO:0000313" key="3">
    <source>
        <dbReference type="EMBL" id="SCY32096.1"/>
    </source>
</evidence>
<dbReference type="Gene3D" id="3.40.190.170">
    <property type="entry name" value="Bacterial extracellular solute-binding protein, family 7"/>
    <property type="match status" value="1"/>
</dbReference>
<dbReference type="Proteomes" id="UP000199569">
    <property type="component" value="Unassembled WGS sequence"/>
</dbReference>
<dbReference type="PANTHER" id="PTHR33376:SF5">
    <property type="entry name" value="EXTRACYTOPLASMIC SOLUTE RECEPTOR PROTEIN"/>
    <property type="match status" value="1"/>
</dbReference>
<keyword evidence="2" id="KW-0479">Metal-binding</keyword>
<reference evidence="3 4" key="1">
    <citation type="submission" date="2016-10" db="EMBL/GenBank/DDBJ databases">
        <authorList>
            <person name="de Groot N.N."/>
        </authorList>
    </citation>
    <scope>NUCLEOTIDE SEQUENCE [LARGE SCALE GENOMIC DNA]</scope>
    <source>
        <strain evidence="3 4">CGMCC 1.7666</strain>
    </source>
</reference>
<dbReference type="EMBL" id="FMVJ01000003">
    <property type="protein sequence ID" value="SCY32096.1"/>
    <property type="molecule type" value="Genomic_DNA"/>
</dbReference>
<name>A0A1G5EYN9_9HYPH</name>
<dbReference type="GO" id="GO:0031317">
    <property type="term" value="C:tripartite ATP-independent periplasmic transporter complex"/>
    <property type="evidence" value="ECO:0007669"/>
    <property type="project" value="InterPro"/>
</dbReference>
<accession>A0A1G5EYN9</accession>
<evidence type="ECO:0000256" key="2">
    <source>
        <dbReference type="PIRSR" id="PIRSR039026-2"/>
    </source>
</evidence>
<dbReference type="OrthoDB" id="9780733at2"/>
<dbReference type="InterPro" id="IPR018389">
    <property type="entry name" value="DctP_fam"/>
</dbReference>
<dbReference type="InterPro" id="IPR038404">
    <property type="entry name" value="TRAP_DctP_sf"/>
</dbReference>
<dbReference type="PANTHER" id="PTHR33376">
    <property type="match status" value="1"/>
</dbReference>
<dbReference type="CDD" id="cd13604">
    <property type="entry name" value="PBP2_TRAP_ketoacid_lactate_like"/>
    <property type="match status" value="1"/>
</dbReference>